<dbReference type="RefSeq" id="WP_377243872.1">
    <property type="nucleotide sequence ID" value="NZ_JBHLUH010000004.1"/>
</dbReference>
<proteinExistence type="predicted"/>
<gene>
    <name evidence="1" type="ORF">ACFFIA_01090</name>
</gene>
<dbReference type="EMBL" id="JBHLUH010000004">
    <property type="protein sequence ID" value="MFC0526258.1"/>
    <property type="molecule type" value="Genomic_DNA"/>
</dbReference>
<sequence>MPTLPFDSDATRAAVTAGAQAIAAYCDKHAIQIDPAQCEDLAEVLINQYQAFYAGVRYATTHTPPPAEPGQ</sequence>
<keyword evidence="2" id="KW-1185">Reference proteome</keyword>
<accession>A0ABV6LVJ0</accession>
<evidence type="ECO:0000313" key="2">
    <source>
        <dbReference type="Proteomes" id="UP001589867"/>
    </source>
</evidence>
<name>A0ABV6LVJ0_9ACTN</name>
<dbReference type="Proteomes" id="UP001589867">
    <property type="component" value="Unassembled WGS sequence"/>
</dbReference>
<reference evidence="1 2" key="1">
    <citation type="submission" date="2024-09" db="EMBL/GenBank/DDBJ databases">
        <authorList>
            <person name="Sun Q."/>
            <person name="Mori K."/>
        </authorList>
    </citation>
    <scope>NUCLEOTIDE SEQUENCE [LARGE SCALE GENOMIC DNA]</scope>
    <source>
        <strain evidence="1 2">TBRC 3947</strain>
    </source>
</reference>
<comment type="caution">
    <text evidence="1">The sequence shown here is derived from an EMBL/GenBank/DDBJ whole genome shotgun (WGS) entry which is preliminary data.</text>
</comment>
<protein>
    <submittedName>
        <fullName evidence="1">Uncharacterized protein</fullName>
    </submittedName>
</protein>
<evidence type="ECO:0000313" key="1">
    <source>
        <dbReference type="EMBL" id="MFC0526258.1"/>
    </source>
</evidence>
<organism evidence="1 2">
    <name type="scientific">Phytohabitans kaempferiae</name>
    <dbReference type="NCBI Taxonomy" id="1620943"/>
    <lineage>
        <taxon>Bacteria</taxon>
        <taxon>Bacillati</taxon>
        <taxon>Actinomycetota</taxon>
        <taxon>Actinomycetes</taxon>
        <taxon>Micromonosporales</taxon>
        <taxon>Micromonosporaceae</taxon>
    </lineage>
</organism>